<feature type="compositionally biased region" description="Low complexity" evidence="2">
    <location>
        <begin position="29"/>
        <end position="40"/>
    </location>
</feature>
<evidence type="ECO:0000256" key="2">
    <source>
        <dbReference type="SAM" id="MobiDB-lite"/>
    </source>
</evidence>
<evidence type="ECO:0000313" key="5">
    <source>
        <dbReference type="Proteomes" id="UP001056384"/>
    </source>
</evidence>
<feature type="domain" description="SET" evidence="3">
    <location>
        <begin position="319"/>
        <end position="622"/>
    </location>
</feature>
<protein>
    <submittedName>
        <fullName evidence="4">SET domain-containing protein</fullName>
    </submittedName>
</protein>
<dbReference type="EMBL" id="CP099418">
    <property type="protein sequence ID" value="USW47260.1"/>
    <property type="molecule type" value="Genomic_DNA"/>
</dbReference>
<dbReference type="OrthoDB" id="438641at2759"/>
<dbReference type="PANTHER" id="PTHR12197">
    <property type="entry name" value="HISTONE-LYSINE N-METHYLTRANSFERASE SMYD"/>
    <property type="match status" value="1"/>
</dbReference>
<feature type="region of interest" description="Disordered" evidence="2">
    <location>
        <begin position="29"/>
        <end position="51"/>
    </location>
</feature>
<dbReference type="Gene3D" id="2.170.270.10">
    <property type="entry name" value="SET domain"/>
    <property type="match status" value="1"/>
</dbReference>
<evidence type="ECO:0000313" key="4">
    <source>
        <dbReference type="EMBL" id="USW47260.1"/>
    </source>
</evidence>
<dbReference type="Pfam" id="PF00856">
    <property type="entry name" value="SET"/>
    <property type="match status" value="1"/>
</dbReference>
<evidence type="ECO:0000259" key="3">
    <source>
        <dbReference type="PROSITE" id="PS50280"/>
    </source>
</evidence>
<dbReference type="PANTHER" id="PTHR12197:SF273">
    <property type="entry name" value="MYND-TYPE ZINC FINGER PROTEIN SAMB"/>
    <property type="match status" value="1"/>
</dbReference>
<dbReference type="InterPro" id="IPR001214">
    <property type="entry name" value="SET_dom"/>
</dbReference>
<dbReference type="InterPro" id="IPR046341">
    <property type="entry name" value="SET_dom_sf"/>
</dbReference>
<name>A0A9Q9AIV7_9PEZI</name>
<evidence type="ECO:0000256" key="1">
    <source>
        <dbReference type="SAM" id="Coils"/>
    </source>
</evidence>
<reference evidence="4" key="1">
    <citation type="submission" date="2022-06" db="EMBL/GenBank/DDBJ databases">
        <title>Complete genome sequences of two strains of the flax pathogen Septoria linicola.</title>
        <authorList>
            <person name="Lapalu N."/>
            <person name="Simon A."/>
            <person name="Demenou B."/>
            <person name="Paumier D."/>
            <person name="Guillot M.-P."/>
            <person name="Gout L."/>
            <person name="Valade R."/>
        </authorList>
    </citation>
    <scope>NUCLEOTIDE SEQUENCE</scope>
    <source>
        <strain evidence="4">SE15195</strain>
    </source>
</reference>
<dbReference type="AlphaFoldDB" id="A0A9Q9AIV7"/>
<dbReference type="SUPFAM" id="SSF82199">
    <property type="entry name" value="SET domain"/>
    <property type="match status" value="1"/>
</dbReference>
<keyword evidence="1" id="KW-0175">Coiled coil</keyword>
<organism evidence="4 5">
    <name type="scientific">Septoria linicola</name>
    <dbReference type="NCBI Taxonomy" id="215465"/>
    <lineage>
        <taxon>Eukaryota</taxon>
        <taxon>Fungi</taxon>
        <taxon>Dikarya</taxon>
        <taxon>Ascomycota</taxon>
        <taxon>Pezizomycotina</taxon>
        <taxon>Dothideomycetes</taxon>
        <taxon>Dothideomycetidae</taxon>
        <taxon>Mycosphaerellales</taxon>
        <taxon>Mycosphaerellaceae</taxon>
        <taxon>Septoria</taxon>
    </lineage>
</organism>
<feature type="coiled-coil region" evidence="1">
    <location>
        <begin position="1"/>
        <end position="28"/>
    </location>
</feature>
<dbReference type="InterPro" id="IPR050869">
    <property type="entry name" value="H3K4_H4K5_MeTrfase"/>
</dbReference>
<keyword evidence="5" id="KW-1185">Reference proteome</keyword>
<proteinExistence type="predicted"/>
<dbReference type="Proteomes" id="UP001056384">
    <property type="component" value="Chromosome 1"/>
</dbReference>
<dbReference type="GO" id="GO:0005634">
    <property type="term" value="C:nucleus"/>
    <property type="evidence" value="ECO:0007669"/>
    <property type="project" value="TreeGrafter"/>
</dbReference>
<sequence length="657" mass="73261">MDEYKMSIANVDNALNRLNQTLAAYKLSASSATKPSSSQSEGNGKTAIAEPSLTGVSVSDSALPTPNGLGSSNLSAELSRLLISLRSTTQYPENNVNNSTRLERLDEAFQYVVDNPYSIPIHVFIAVQFLGLGYPDLAAGSAYKALLLSDALEDDAEEYHDKACESMKIVIQKLPLEERIKIIRQAMDAGVESGGVTAELDPTLDIEITLWLKVHYRLILYRILTRSLLLCSCFRTGYSYAQQSLALYQDDPELLQIRNHICSEVARLDGNSNSQNLPPPSEWPDSGFVRRELYHWNEREPDRIADLERINMLMGDVSDKLEVRAVDLPDLTGDSEETVTQLGVFAKVDIQPGEIILNETSLLTANNKLQDALCDACSGDLPEVGSPEWEKAVVCEECEVVFCSDWCFEHARDSYHPALCDKDVDSIAKDVPPAQAADSLYSLLLLRALAMAETQEWHPLELLDVRYIWGDFSPSIAPDTPTYRDLNSPSSCLVPRTLPFSFEYNVRLPFHMLEKMDVDIFTNPQYDVWVFNTLYAKFRGTASARLSGLGGRAIRGPEVSAVHPMWCLANHSCDPNVSWEWGGAMKFWAKEERVAWMGRDGKKVVKSQAGIQKDEEIMNHYCDVDLPVKERREWARGALGGDCSCARCVFEADAETN</sequence>
<gene>
    <name evidence="4" type="ORF">Slin15195_G005790</name>
</gene>
<accession>A0A9Q9AIV7</accession>
<dbReference type="PROSITE" id="PS50280">
    <property type="entry name" value="SET"/>
    <property type="match status" value="1"/>
</dbReference>